<keyword evidence="9" id="KW-0934">Plastid</keyword>
<dbReference type="GO" id="GO:0046933">
    <property type="term" value="F:proton-transporting ATP synthase activity, rotational mechanism"/>
    <property type="evidence" value="ECO:0007669"/>
    <property type="project" value="InterPro"/>
</dbReference>
<dbReference type="HAMAP" id="MF_01416">
    <property type="entry name" value="ATP_synth_delta_bact"/>
    <property type="match status" value="1"/>
</dbReference>
<comment type="subcellular location">
    <subcellularLocation>
        <location evidence="1">Membrane</location>
    </subcellularLocation>
</comment>
<keyword evidence="4" id="KW-0375">Hydrogen ion transport</keyword>
<keyword evidence="6" id="KW-0793">Thylakoid</keyword>
<reference evidence="9" key="1">
    <citation type="submission" date="2018-08" db="EMBL/GenBank/DDBJ databases">
        <title>Comparative Plastid Genomics of Synurophyceae: Evolutionary Evidence of Lateral Gene Transfer and Inverted Repeat Dynamics.</title>
        <authorList>
            <person name="Kim J.I."/>
            <person name="Shin H."/>
            <person name="Skaloud P."/>
            <person name="Jung J."/>
            <person name="Yoon H.S."/>
            <person name="Archibald J.M."/>
            <person name="Shin W."/>
        </authorList>
    </citation>
    <scope>NUCLEOTIDE SEQUENCE</scope>
    <source>
        <strain evidence="9">S114.C7</strain>
    </source>
</reference>
<keyword evidence="8" id="KW-0066">ATP synthesis</keyword>
<gene>
    <name evidence="9" type="primary">atpD</name>
</gene>
<dbReference type="InterPro" id="IPR000711">
    <property type="entry name" value="ATPase_OSCP/dsu"/>
</dbReference>
<organism evidence="9">
    <name type="scientific">Synura petersenii</name>
    <dbReference type="NCBI Taxonomy" id="52555"/>
    <lineage>
        <taxon>Eukaryota</taxon>
        <taxon>Sar</taxon>
        <taxon>Stramenopiles</taxon>
        <taxon>Ochrophyta</taxon>
        <taxon>Synurophyceae</taxon>
        <taxon>Synurales</taxon>
        <taxon>Mallomonadaceae</taxon>
        <taxon>Synura</taxon>
    </lineage>
</organism>
<keyword evidence="3" id="KW-0813">Transport</keyword>
<geneLocation type="plastid" evidence="9"/>
<dbReference type="EMBL" id="MH795128">
    <property type="protein sequence ID" value="AYO28079.1"/>
    <property type="molecule type" value="Genomic_DNA"/>
</dbReference>
<dbReference type="PRINTS" id="PR00125">
    <property type="entry name" value="ATPASEDELTA"/>
</dbReference>
<accession>A0A3G2QYL1</accession>
<evidence type="ECO:0000256" key="2">
    <source>
        <dbReference type="ARBA" id="ARBA00007046"/>
    </source>
</evidence>
<name>A0A3G2QYL1_9STRA</name>
<evidence type="ECO:0000256" key="3">
    <source>
        <dbReference type="ARBA" id="ARBA00022448"/>
    </source>
</evidence>
<proteinExistence type="inferred from homology"/>
<evidence type="ECO:0000256" key="1">
    <source>
        <dbReference type="ARBA" id="ARBA00004370"/>
    </source>
</evidence>
<keyword evidence="5" id="KW-0406">Ion transport</keyword>
<evidence type="ECO:0000256" key="6">
    <source>
        <dbReference type="ARBA" id="ARBA00023078"/>
    </source>
</evidence>
<dbReference type="SUPFAM" id="SSF47928">
    <property type="entry name" value="N-terminal domain of the delta subunit of the F1F0-ATP synthase"/>
    <property type="match status" value="1"/>
</dbReference>
<keyword evidence="7" id="KW-0472">Membrane</keyword>
<dbReference type="InterPro" id="IPR026015">
    <property type="entry name" value="ATP_synth_OSCP/delta_N_sf"/>
</dbReference>
<evidence type="ECO:0000313" key="9">
    <source>
        <dbReference type="EMBL" id="AYO28079.1"/>
    </source>
</evidence>
<evidence type="ECO:0000256" key="7">
    <source>
        <dbReference type="ARBA" id="ARBA00023136"/>
    </source>
</evidence>
<comment type="similarity">
    <text evidence="2">Belongs to the ATPase delta chain family.</text>
</comment>
<dbReference type="PANTHER" id="PTHR11910">
    <property type="entry name" value="ATP SYNTHASE DELTA CHAIN"/>
    <property type="match status" value="1"/>
</dbReference>
<dbReference type="NCBIfam" id="TIGR01145">
    <property type="entry name" value="ATP_synt_delta"/>
    <property type="match status" value="1"/>
</dbReference>
<protein>
    <submittedName>
        <fullName evidence="9">ATP synthase CF1 delta subunit</fullName>
    </submittedName>
</protein>
<evidence type="ECO:0000256" key="8">
    <source>
        <dbReference type="ARBA" id="ARBA00023310"/>
    </source>
</evidence>
<sequence>MSNLSPEPQEKTISANVFIVGEELLLLSSTILSSKKLNEFYKNPTYSEKQKITLLKTIFPGLTKASKAFLRVLQERNHLYLIPEIAEEYSKILLAFKNVKTVKLSTAGFLEESSSKLMLDTLKKVTNSKSIILNVFYDPRLLAGLVIEYKSKLIDFSILKEFSLLFNEI</sequence>
<dbReference type="Gene3D" id="1.10.520.20">
    <property type="entry name" value="N-terminal domain of the delta subunit of the F1F0-ATP synthase"/>
    <property type="match status" value="1"/>
</dbReference>
<dbReference type="AlphaFoldDB" id="A0A3G2QYL1"/>
<dbReference type="GO" id="GO:0016020">
    <property type="term" value="C:membrane"/>
    <property type="evidence" value="ECO:0007669"/>
    <property type="project" value="UniProtKB-SubCell"/>
</dbReference>
<dbReference type="Pfam" id="PF00213">
    <property type="entry name" value="OSCP"/>
    <property type="match status" value="1"/>
</dbReference>
<evidence type="ECO:0000256" key="4">
    <source>
        <dbReference type="ARBA" id="ARBA00022781"/>
    </source>
</evidence>
<evidence type="ECO:0000256" key="5">
    <source>
        <dbReference type="ARBA" id="ARBA00023065"/>
    </source>
</evidence>